<dbReference type="AlphaFoldDB" id="A0A3S3D188"/>
<accession>A0A3S3D188</accession>
<dbReference type="Gene3D" id="3.40.1760.10">
    <property type="entry name" value="YfbM-like super family"/>
    <property type="match status" value="1"/>
</dbReference>
<reference evidence="1 2" key="1">
    <citation type="submission" date="2018-11" db="EMBL/GenBank/DDBJ databases">
        <title>Rhodococcus spongicola sp. nov. and Rhodococcus xishaensis sp. nov. from marine sponges.</title>
        <authorList>
            <person name="Li L."/>
            <person name="Lin H.W."/>
        </authorList>
    </citation>
    <scope>NUCLEOTIDE SEQUENCE [LARGE SCALE GENOMIC DNA]</scope>
    <source>
        <strain evidence="1 2">CCTCC AB2014297</strain>
    </source>
</reference>
<dbReference type="InterPro" id="IPR035944">
    <property type="entry name" value="YfbM-like_sf"/>
</dbReference>
<dbReference type="SUPFAM" id="SSF111069">
    <property type="entry name" value="Hypothetical protein yfbM"/>
    <property type="match status" value="1"/>
</dbReference>
<proteinExistence type="predicted"/>
<sequence length="198" mass="21862">MVCDNARRCVIRPPAADVSAGGDWITPRRSMGGIGMTALAVLFALDGNDAERLLACRDDDELMQLVGEVEERWEADHVCELDKSWDAMHRCLTDGDLAFDNGEFPLSHVILGGVPLHEEDDYLVCYVTAEQVPEVAAALEPLDGQWLRDRFATLTFDDYDGAGDADDIEYTVAFLSGLKDFYRAAARNGRAVIFTVDQ</sequence>
<protein>
    <submittedName>
        <fullName evidence="1">DUF1877 family protein</fullName>
    </submittedName>
</protein>
<dbReference type="Proteomes" id="UP000286208">
    <property type="component" value="Unassembled WGS sequence"/>
</dbReference>
<keyword evidence="2" id="KW-1185">Reference proteome</keyword>
<evidence type="ECO:0000313" key="1">
    <source>
        <dbReference type="EMBL" id="RVW10629.1"/>
    </source>
</evidence>
<name>A0A3S3D188_9NOCA</name>
<dbReference type="OrthoDB" id="1821531at2"/>
<dbReference type="Pfam" id="PF08974">
    <property type="entry name" value="DUF1877"/>
    <property type="match status" value="1"/>
</dbReference>
<gene>
    <name evidence="1" type="ORF">EGT67_05595</name>
</gene>
<dbReference type="EMBL" id="RKLP01000002">
    <property type="protein sequence ID" value="RVW10629.1"/>
    <property type="molecule type" value="Genomic_DNA"/>
</dbReference>
<evidence type="ECO:0000313" key="2">
    <source>
        <dbReference type="Proteomes" id="UP000286208"/>
    </source>
</evidence>
<organism evidence="1 2">
    <name type="scientific">Prescottella agglutinans</name>
    <dbReference type="NCBI Taxonomy" id="1644129"/>
    <lineage>
        <taxon>Bacteria</taxon>
        <taxon>Bacillati</taxon>
        <taxon>Actinomycetota</taxon>
        <taxon>Actinomycetes</taxon>
        <taxon>Mycobacteriales</taxon>
        <taxon>Nocardiaceae</taxon>
        <taxon>Prescottella</taxon>
    </lineage>
</organism>
<comment type="caution">
    <text evidence="1">The sequence shown here is derived from an EMBL/GenBank/DDBJ whole genome shotgun (WGS) entry which is preliminary data.</text>
</comment>
<dbReference type="InterPro" id="IPR015068">
    <property type="entry name" value="DUF1877"/>
</dbReference>